<keyword evidence="2" id="KW-1185">Reference proteome</keyword>
<dbReference type="STRING" id="3750.A0A498J4D8"/>
<organism evidence="1 2">
    <name type="scientific">Malus domestica</name>
    <name type="common">Apple</name>
    <name type="synonym">Pyrus malus</name>
    <dbReference type="NCBI Taxonomy" id="3750"/>
    <lineage>
        <taxon>Eukaryota</taxon>
        <taxon>Viridiplantae</taxon>
        <taxon>Streptophyta</taxon>
        <taxon>Embryophyta</taxon>
        <taxon>Tracheophyta</taxon>
        <taxon>Spermatophyta</taxon>
        <taxon>Magnoliopsida</taxon>
        <taxon>eudicotyledons</taxon>
        <taxon>Gunneridae</taxon>
        <taxon>Pentapetalae</taxon>
        <taxon>rosids</taxon>
        <taxon>fabids</taxon>
        <taxon>Rosales</taxon>
        <taxon>Rosaceae</taxon>
        <taxon>Amygdaloideae</taxon>
        <taxon>Maleae</taxon>
        <taxon>Malus</taxon>
    </lineage>
</organism>
<gene>
    <name evidence="1" type="ORF">DVH24_035242</name>
</gene>
<reference evidence="1 2" key="1">
    <citation type="submission" date="2018-10" db="EMBL/GenBank/DDBJ databases">
        <title>A high-quality apple genome assembly.</title>
        <authorList>
            <person name="Hu J."/>
        </authorList>
    </citation>
    <scope>NUCLEOTIDE SEQUENCE [LARGE SCALE GENOMIC DNA]</scope>
    <source>
        <strain evidence="2">cv. HFTH1</strain>
        <tissue evidence="1">Young leaf</tissue>
    </source>
</reference>
<sequence length="69" mass="7638">MVSLDPIKFHSEEEPYKDRLIEAVQTGICQLNGIPLARKIIEEAFDSFMHAPLGLGGYSSVLRALCCSK</sequence>
<dbReference type="EMBL" id="RDQH01000335">
    <property type="protein sequence ID" value="RXH90478.1"/>
    <property type="molecule type" value="Genomic_DNA"/>
</dbReference>
<dbReference type="AlphaFoldDB" id="A0A498J4D8"/>
<evidence type="ECO:0000313" key="2">
    <source>
        <dbReference type="Proteomes" id="UP000290289"/>
    </source>
</evidence>
<protein>
    <submittedName>
        <fullName evidence="1">Uncharacterized protein</fullName>
    </submittedName>
</protein>
<dbReference type="Proteomes" id="UP000290289">
    <property type="component" value="Chromosome 9"/>
</dbReference>
<proteinExistence type="predicted"/>
<evidence type="ECO:0000313" key="1">
    <source>
        <dbReference type="EMBL" id="RXH90478.1"/>
    </source>
</evidence>
<accession>A0A498J4D8</accession>
<name>A0A498J4D8_MALDO</name>
<comment type="caution">
    <text evidence="1">The sequence shown here is derived from an EMBL/GenBank/DDBJ whole genome shotgun (WGS) entry which is preliminary data.</text>
</comment>